<protein>
    <submittedName>
        <fullName evidence="1">Uncharacterized protein</fullName>
    </submittedName>
</protein>
<sequence>MCSRAAHVGSIFQKNSRVAMMMATGVRQCSVPLNGVPCDRGALGHPEAGSGPVVPLVFASSCGRRTVCLHCAIQQLGSRDNAVDCDAKSKLLVDIVNIFADGDLFETFWEHSATCEAILVALTEGLCHVVSTTTEFFLSALRLFVDRCPTARISNALQAIWHQIMQSTMSLPRFNELFSRNDALVTLLVYTLQVGADSGCDVPEVVLAFLDGLYDELASCKAGCSASMAELLLCSISLHSNRFAYLLDTGKLFDIVADVADDRFRESFVHFMFSVIERSREQTRWTRSVIPKCCRLVCDTIRCRGFCETCVYGLAQLVLNYETDIMDMTDACALECLVDFLRSETSQSHAFPHVIDAIVALAPHRRFPDHLDYVLETVLDAACMLNGRALSAVPRVVNLLNILAANHKPDLVIALNTCPRLWGRTLDLLEVSLQGNGTEDSAHTYLHLSRVIHGLVSAMPVAYLPLVHNLLLLAMKCSRQCSRMLLNNDICQNCFSALADIITAGFDAGIVLGDDTTLESIGHVLRRPDIQNVTIDSAFALALVIAKRAPAQSDLTAACRMYGLFDMACDVLSTRSAACELVHVRRFVSVSVLAVCPPFVTNDENHDAVMLSSGDWTLDVSGLCMRILQARDVSQCLEAIQVVIWRIQMTRFERHDATTILLSLDELCRQNNPLRSPVFWLCLLRVIALVETEHSVRSVLVIDIAAGHVCAMMCTKVLQWMQSCELLWRWTWQDDPRGSLGRLQIAILCTLDNATSLPCTSQVLRSLQKAIVVSADMHERASLVSLTLGLLDRPSVAVSAETCSSFFETAIELLTTGSHATFRQQLCRTLATIALAHPHLFPKSQFERHASRFVCMGNPLDDIRDLELLRMVLPHHALVQPGHVAVLWDIPGQLLSRWSLLGASTCSSALSLLRTHLACLPVNAATFTCLKALINLALGHMSTTVRSGGFELASSLLSRCPAILTDFEEGVSWVSLAMVAVAAGDDAAVSFVLQFLSCCPMQWLTASVASIIAYMPGLLADLPERTLRLIHLLQALVACDPDTALVFLSDTDVDVLMNAVQRSANPAYIVALRSVLWAIDGDSPRIHQLSDWLIRQPPTIDDPDAVPFVELVEAIQNRTSIELRTPDSPALPYATPVDHNTITVPAL</sequence>
<accession>A0A0G4J5B3</accession>
<proteinExistence type="predicted"/>
<gene>
    <name evidence="1" type="ORF">PBRA_002754</name>
</gene>
<dbReference type="EMBL" id="CDSF01000133">
    <property type="protein sequence ID" value="CEP02788.1"/>
    <property type="molecule type" value="Genomic_DNA"/>
</dbReference>
<evidence type="ECO:0000313" key="2">
    <source>
        <dbReference type="Proteomes" id="UP000039324"/>
    </source>
</evidence>
<dbReference type="AlphaFoldDB" id="A0A0G4J5B3"/>
<evidence type="ECO:0000313" key="1">
    <source>
        <dbReference type="EMBL" id="CEP02788.1"/>
    </source>
</evidence>
<reference evidence="1 2" key="1">
    <citation type="submission" date="2015-02" db="EMBL/GenBank/DDBJ databases">
        <authorList>
            <person name="Chooi Y.-H."/>
        </authorList>
    </citation>
    <scope>NUCLEOTIDE SEQUENCE [LARGE SCALE GENOMIC DNA]</scope>
    <source>
        <strain evidence="1">E3</strain>
    </source>
</reference>
<dbReference type="Proteomes" id="UP000039324">
    <property type="component" value="Unassembled WGS sequence"/>
</dbReference>
<name>A0A0G4J5B3_PLABS</name>
<keyword evidence="2" id="KW-1185">Reference proteome</keyword>
<organism evidence="1 2">
    <name type="scientific">Plasmodiophora brassicae</name>
    <name type="common">Clubroot disease agent</name>
    <dbReference type="NCBI Taxonomy" id="37360"/>
    <lineage>
        <taxon>Eukaryota</taxon>
        <taxon>Sar</taxon>
        <taxon>Rhizaria</taxon>
        <taxon>Endomyxa</taxon>
        <taxon>Phytomyxea</taxon>
        <taxon>Plasmodiophorida</taxon>
        <taxon>Plasmodiophoridae</taxon>
        <taxon>Plasmodiophora</taxon>
    </lineage>
</organism>